<organism evidence="2 3">
    <name type="scientific">Sphingobacterium anhuiense</name>
    <dbReference type="NCBI Taxonomy" id="493780"/>
    <lineage>
        <taxon>Bacteria</taxon>
        <taxon>Pseudomonadati</taxon>
        <taxon>Bacteroidota</taxon>
        <taxon>Sphingobacteriia</taxon>
        <taxon>Sphingobacteriales</taxon>
        <taxon>Sphingobacteriaceae</taxon>
        <taxon>Sphingobacterium</taxon>
    </lineage>
</organism>
<evidence type="ECO:0000313" key="3">
    <source>
        <dbReference type="Proteomes" id="UP001597509"/>
    </source>
</evidence>
<accession>A0ABW5YQH5</accession>
<gene>
    <name evidence="2" type="ORF">ACFS6I_02045</name>
</gene>
<proteinExistence type="predicted"/>
<keyword evidence="3" id="KW-1185">Reference proteome</keyword>
<feature type="signal peptide" evidence="1">
    <location>
        <begin position="1"/>
        <end position="25"/>
    </location>
</feature>
<protein>
    <recommendedName>
        <fullName evidence="4">Lipoprotein</fullName>
    </recommendedName>
</protein>
<dbReference type="RefSeq" id="WP_380917835.1">
    <property type="nucleotide sequence ID" value="NZ_JBHUPE010000001.1"/>
</dbReference>
<evidence type="ECO:0000256" key="1">
    <source>
        <dbReference type="SAM" id="SignalP"/>
    </source>
</evidence>
<comment type="caution">
    <text evidence="2">The sequence shown here is derived from an EMBL/GenBank/DDBJ whole genome shotgun (WGS) entry which is preliminary data.</text>
</comment>
<keyword evidence="1" id="KW-0732">Signal</keyword>
<evidence type="ECO:0008006" key="4">
    <source>
        <dbReference type="Google" id="ProtNLM"/>
    </source>
</evidence>
<dbReference type="Proteomes" id="UP001597509">
    <property type="component" value="Unassembled WGS sequence"/>
</dbReference>
<name>A0ABW5YQH5_9SPHI</name>
<sequence>MNMQQVLILFILSLFSFSCSRETSASDMIIIKKDWSVLDLEFEKSTIEDFIVFASSKNIEFERDSLFSYSEYDSIEFSKDDDYEQTICFTNEQLGLKFIFSQQNEGEDKQNANHTFEKYEISNFSKVKFANGLLPKFPSKERDRIFVKDSLLNSIDLYEAYSKNNYITAGVQKVNDSIFELKIIIGSQKIN</sequence>
<dbReference type="EMBL" id="JBHUPE010000001">
    <property type="protein sequence ID" value="MFD2902689.1"/>
    <property type="molecule type" value="Genomic_DNA"/>
</dbReference>
<feature type="chain" id="PRO_5045851932" description="Lipoprotein" evidence="1">
    <location>
        <begin position="26"/>
        <end position="191"/>
    </location>
</feature>
<reference evidence="3" key="1">
    <citation type="journal article" date="2019" name="Int. J. Syst. Evol. Microbiol.">
        <title>The Global Catalogue of Microorganisms (GCM) 10K type strain sequencing project: providing services to taxonomists for standard genome sequencing and annotation.</title>
        <authorList>
            <consortium name="The Broad Institute Genomics Platform"/>
            <consortium name="The Broad Institute Genome Sequencing Center for Infectious Disease"/>
            <person name="Wu L."/>
            <person name="Ma J."/>
        </authorList>
    </citation>
    <scope>NUCLEOTIDE SEQUENCE [LARGE SCALE GENOMIC DNA]</scope>
    <source>
        <strain evidence="3">KCTC 22209</strain>
    </source>
</reference>
<evidence type="ECO:0000313" key="2">
    <source>
        <dbReference type="EMBL" id="MFD2902689.1"/>
    </source>
</evidence>